<keyword evidence="1 5" id="KW-0699">rRNA-binding</keyword>
<evidence type="ECO:0000256" key="6">
    <source>
        <dbReference type="SAM" id="MobiDB-lite"/>
    </source>
</evidence>
<dbReference type="InterPro" id="IPR037121">
    <property type="entry name" value="Ribosomal_bL25_C"/>
</dbReference>
<dbReference type="GO" id="GO:0022625">
    <property type="term" value="C:cytosolic large ribosomal subunit"/>
    <property type="evidence" value="ECO:0007669"/>
    <property type="project" value="TreeGrafter"/>
</dbReference>
<dbReference type="InterPro" id="IPR029751">
    <property type="entry name" value="Ribosomal_L25_dom"/>
</dbReference>
<dbReference type="Gene3D" id="2.40.240.10">
    <property type="entry name" value="Ribosomal Protein L25, Chain P"/>
    <property type="match status" value="1"/>
</dbReference>
<dbReference type="Pfam" id="PF01386">
    <property type="entry name" value="Ribosomal_L25p"/>
    <property type="match status" value="1"/>
</dbReference>
<comment type="caution">
    <text evidence="9">The sequence shown here is derived from an EMBL/GenBank/DDBJ whole genome shotgun (WGS) entry which is preliminary data.</text>
</comment>
<dbReference type="NCBIfam" id="TIGR00731">
    <property type="entry name" value="bL25_bact_ctc"/>
    <property type="match status" value="1"/>
</dbReference>
<feature type="compositionally biased region" description="Basic and acidic residues" evidence="6">
    <location>
        <begin position="1"/>
        <end position="13"/>
    </location>
</feature>
<dbReference type="InterPro" id="IPR020056">
    <property type="entry name" value="Rbsml_bL25/Gln-tRNA_synth_N"/>
</dbReference>
<proteinExistence type="inferred from homology"/>
<dbReference type="HAMAP" id="MF_01334">
    <property type="entry name" value="Ribosomal_bL25_CTC"/>
    <property type="match status" value="1"/>
</dbReference>
<dbReference type="PANTHER" id="PTHR33284:SF1">
    <property type="entry name" value="RIBOSOMAL PROTEIN L25_GLN-TRNA SYNTHETASE, ANTI-CODON-BINDING DOMAIN-CONTAINING PROTEIN"/>
    <property type="match status" value="1"/>
</dbReference>
<comment type="similarity">
    <text evidence="5">Belongs to the bacterial ribosomal protein bL25 family. CTC subfamily.</text>
</comment>
<dbReference type="Pfam" id="PF14693">
    <property type="entry name" value="Ribosomal_TL5_C"/>
    <property type="match status" value="1"/>
</dbReference>
<dbReference type="Proteomes" id="UP000228809">
    <property type="component" value="Unassembled WGS sequence"/>
</dbReference>
<comment type="function">
    <text evidence="5">This is one of the proteins that binds to the 5S RNA in the ribosome where it forms part of the central protuberance.</text>
</comment>
<dbReference type="InterPro" id="IPR020930">
    <property type="entry name" value="Ribosomal_uL5_bac-type"/>
</dbReference>
<keyword evidence="3 5" id="KW-0689">Ribosomal protein</keyword>
<evidence type="ECO:0000259" key="8">
    <source>
        <dbReference type="Pfam" id="PF14693"/>
    </source>
</evidence>
<protein>
    <recommendedName>
        <fullName evidence="5">Large ribosomal subunit protein bL25</fullName>
    </recommendedName>
    <alternativeName>
        <fullName evidence="5">General stress protein CTC</fullName>
    </alternativeName>
</protein>
<feature type="region of interest" description="Disordered" evidence="6">
    <location>
        <begin position="181"/>
        <end position="215"/>
    </location>
</feature>
<evidence type="ECO:0000313" key="10">
    <source>
        <dbReference type="Proteomes" id="UP000228809"/>
    </source>
</evidence>
<dbReference type="PANTHER" id="PTHR33284">
    <property type="entry name" value="RIBOSOMAL PROTEIN L25/GLN-TRNA SYNTHETASE, ANTI-CODON-BINDING DOMAIN-CONTAINING PROTEIN"/>
    <property type="match status" value="1"/>
</dbReference>
<gene>
    <name evidence="5" type="primary">rplY</name>
    <name evidence="5" type="synonym">ctc</name>
    <name evidence="9" type="ORF">COU17_01050</name>
</gene>
<feature type="region of interest" description="Disordered" evidence="6">
    <location>
        <begin position="1"/>
        <end position="22"/>
    </location>
</feature>
<dbReference type="Gene3D" id="2.170.120.20">
    <property type="entry name" value="Ribosomal protein L25, beta domain"/>
    <property type="match status" value="1"/>
</dbReference>
<evidence type="ECO:0000256" key="3">
    <source>
        <dbReference type="ARBA" id="ARBA00022980"/>
    </source>
</evidence>
<reference evidence="10" key="1">
    <citation type="submission" date="2017-09" db="EMBL/GenBank/DDBJ databases">
        <title>Depth-based differentiation of microbial function through sediment-hosted aquifers and enrichment of novel symbionts in the deep terrestrial subsurface.</title>
        <authorList>
            <person name="Probst A.J."/>
            <person name="Ladd B."/>
            <person name="Jarett J.K."/>
            <person name="Geller-Mcgrath D.E."/>
            <person name="Sieber C.M.K."/>
            <person name="Emerson J.B."/>
            <person name="Anantharaman K."/>
            <person name="Thomas B.C."/>
            <person name="Malmstrom R."/>
            <person name="Stieglmeier M."/>
            <person name="Klingl A."/>
            <person name="Woyke T."/>
            <person name="Ryan C.M."/>
            <person name="Banfield J.F."/>
        </authorList>
    </citation>
    <scope>NUCLEOTIDE SEQUENCE [LARGE SCALE GENOMIC DNA]</scope>
</reference>
<name>A0A2M6WF46_9BACT</name>
<evidence type="ECO:0000256" key="5">
    <source>
        <dbReference type="HAMAP-Rule" id="MF_01334"/>
    </source>
</evidence>
<accession>A0A2M6WF46</accession>
<evidence type="ECO:0000313" key="9">
    <source>
        <dbReference type="EMBL" id="PIT91364.1"/>
    </source>
</evidence>
<sequence>MVTLTVEKRDTKGKPSSLRKSGSVPAIFYGPKEEATAISLPAPEFLKVWREAGESTVVTLKGPDFEKEVLIQEVAVDPVTGAPIHADFYAIEKGKKVQVSIHIEFTGEAPAVKELGGSLVKVLHEIEIEAEPHELPHEVTVDVSSLKDFDSQLTAGDITLPAGVTLVTDPNETVALVSAAKEEVEEPQAEVDFSQIEVEERGKKDEGGDDSGSEE</sequence>
<evidence type="ECO:0000256" key="2">
    <source>
        <dbReference type="ARBA" id="ARBA00022884"/>
    </source>
</evidence>
<dbReference type="CDD" id="cd00495">
    <property type="entry name" value="Ribosomal_L25_TL5_CTC"/>
    <property type="match status" value="1"/>
</dbReference>
<dbReference type="InterPro" id="IPR011035">
    <property type="entry name" value="Ribosomal_bL25/Gln-tRNA_synth"/>
</dbReference>
<keyword evidence="2 5" id="KW-0694">RNA-binding</keyword>
<dbReference type="AlphaFoldDB" id="A0A2M6WF46"/>
<keyword evidence="4 5" id="KW-0687">Ribonucleoprotein</keyword>
<dbReference type="InterPro" id="IPR001021">
    <property type="entry name" value="Ribosomal_bL25_long"/>
</dbReference>
<dbReference type="GO" id="GO:0006412">
    <property type="term" value="P:translation"/>
    <property type="evidence" value="ECO:0007669"/>
    <property type="project" value="UniProtKB-UniRule"/>
</dbReference>
<dbReference type="InterPro" id="IPR020057">
    <property type="entry name" value="Ribosomal_bL25_b-dom"/>
</dbReference>
<evidence type="ECO:0000256" key="1">
    <source>
        <dbReference type="ARBA" id="ARBA00022730"/>
    </source>
</evidence>
<dbReference type="GO" id="GO:0003735">
    <property type="term" value="F:structural constituent of ribosome"/>
    <property type="evidence" value="ECO:0007669"/>
    <property type="project" value="InterPro"/>
</dbReference>
<feature type="domain" description="Large ribosomal subunit protein bL25 L25" evidence="7">
    <location>
        <begin position="4"/>
        <end position="88"/>
    </location>
</feature>
<dbReference type="GO" id="GO:0008097">
    <property type="term" value="F:5S rRNA binding"/>
    <property type="evidence" value="ECO:0007669"/>
    <property type="project" value="InterPro"/>
</dbReference>
<evidence type="ECO:0000256" key="4">
    <source>
        <dbReference type="ARBA" id="ARBA00023274"/>
    </source>
</evidence>
<organism evidence="9 10">
    <name type="scientific">Candidatus Kaiserbacteria bacterium CG10_big_fil_rev_8_21_14_0_10_49_17</name>
    <dbReference type="NCBI Taxonomy" id="1974609"/>
    <lineage>
        <taxon>Bacteria</taxon>
        <taxon>Candidatus Kaiseribacteriota</taxon>
    </lineage>
</organism>
<comment type="subunit">
    <text evidence="5">Part of the 50S ribosomal subunit; part of the 5S rRNA/L5/L18/L25 subcomplex. Contacts the 5S rRNA. Binds to the 5S rRNA independently of L5 and L18.</text>
</comment>
<dbReference type="EMBL" id="PFBJ01000004">
    <property type="protein sequence ID" value="PIT91364.1"/>
    <property type="molecule type" value="Genomic_DNA"/>
</dbReference>
<evidence type="ECO:0000259" key="7">
    <source>
        <dbReference type="Pfam" id="PF01386"/>
    </source>
</evidence>
<feature type="domain" description="Large ribosomal subunit protein bL25 beta" evidence="8">
    <location>
        <begin position="96"/>
        <end position="180"/>
    </location>
</feature>
<dbReference type="SUPFAM" id="SSF50715">
    <property type="entry name" value="Ribosomal protein L25-like"/>
    <property type="match status" value="1"/>
</dbReference>